<evidence type="ECO:0000256" key="2">
    <source>
        <dbReference type="SAM" id="MobiDB-lite"/>
    </source>
</evidence>
<feature type="transmembrane region" description="Helical" evidence="3">
    <location>
        <begin position="202"/>
        <end position="223"/>
    </location>
</feature>
<feature type="compositionally biased region" description="Pro residues" evidence="2">
    <location>
        <begin position="70"/>
        <end position="100"/>
    </location>
</feature>
<feature type="compositionally biased region" description="Basic and acidic residues" evidence="2">
    <location>
        <begin position="105"/>
        <end position="118"/>
    </location>
</feature>
<gene>
    <name evidence="5" type="ORF">SAMN04489765_4566</name>
</gene>
<organism evidence="5 6">
    <name type="scientific">Tsukamurella pulmonis</name>
    <dbReference type="NCBI Taxonomy" id="47312"/>
    <lineage>
        <taxon>Bacteria</taxon>
        <taxon>Bacillati</taxon>
        <taxon>Actinomycetota</taxon>
        <taxon>Actinomycetes</taxon>
        <taxon>Mycobacteriales</taxon>
        <taxon>Tsukamurellaceae</taxon>
        <taxon>Tsukamurella</taxon>
    </lineage>
</organism>
<dbReference type="InterPro" id="IPR004474">
    <property type="entry name" value="LytR_CpsA_psr"/>
</dbReference>
<comment type="similarity">
    <text evidence="1">Belongs to the LytR/CpsA/Psr (LCP) family.</text>
</comment>
<feature type="domain" description="Cell envelope-related transcriptional attenuator" evidence="4">
    <location>
        <begin position="277"/>
        <end position="428"/>
    </location>
</feature>
<dbReference type="EMBL" id="FNLF01000002">
    <property type="protein sequence ID" value="SDR28636.1"/>
    <property type="molecule type" value="Genomic_DNA"/>
</dbReference>
<dbReference type="PANTHER" id="PTHR33392:SF6">
    <property type="entry name" value="POLYISOPRENYL-TEICHOIC ACID--PEPTIDOGLYCAN TEICHOIC ACID TRANSFERASE TAGU"/>
    <property type="match status" value="1"/>
</dbReference>
<sequence>MPLITTNSQSFPVQSDVVNDERPRRQDGDQPNLAWSQVPEGDPRSRAPRHPQGIPRRQAGQSQAPAPRGSQPPAPPPRRPAQPPRRPVPPQAAAPVPPAAQPRATRVERPPAEPRATRVEQPQPRQGWAPRQEPEPLPASEVKRPVGARGSSGGRVPPPPRPPRDRDRDRGGRGRGRRSAVAPAPQAPAPKKVRRKRKLHPFRWLGVFLVLLLVGTVAGTIYFDGKLTRIDALTEYSGRVADTPGTNWLLVGTDAREGLTPAQQKALATGGELGGARTDTIMLVHIPKSGDATLVSIPRDLSVQVPGQGGHKINAAYFLGSTSGAGDAGGAQLLVQTLEQAAGLRIDHYAEIGFGGFANMVDAIGGVEMCPKYPINDPKAGLRIKAGCQTLDGAQALGYVRTRATPNADLDRVVHQREFMSALFKEATSPTTLLNPFELWGLSNAVVDALKVDQDTHLWDLARLAWAMSGSTVTTTTPTAGSEYTNDGDSLAWGKNTDEFFGLLAADQPVPARLLSTPPGTG</sequence>
<dbReference type="Gene3D" id="3.40.630.190">
    <property type="entry name" value="LCP protein"/>
    <property type="match status" value="1"/>
</dbReference>
<keyword evidence="3" id="KW-0472">Membrane</keyword>
<protein>
    <submittedName>
        <fullName evidence="5">Cell envelope-related function transcriptional attenuator common domain-containing protein</fullName>
    </submittedName>
</protein>
<keyword evidence="3" id="KW-1133">Transmembrane helix</keyword>
<feature type="compositionally biased region" description="Basic and acidic residues" evidence="2">
    <location>
        <begin position="162"/>
        <end position="172"/>
    </location>
</feature>
<accession>A0A1H1HU74</accession>
<dbReference type="PANTHER" id="PTHR33392">
    <property type="entry name" value="POLYISOPRENYL-TEICHOIC ACID--PEPTIDOGLYCAN TEICHOIC ACID TRANSFERASE TAGU"/>
    <property type="match status" value="1"/>
</dbReference>
<dbReference type="Pfam" id="PF03816">
    <property type="entry name" value="LytR_cpsA_psr"/>
    <property type="match status" value="1"/>
</dbReference>
<name>A0A1H1HU74_9ACTN</name>
<keyword evidence="6" id="KW-1185">Reference proteome</keyword>
<evidence type="ECO:0000259" key="4">
    <source>
        <dbReference type="Pfam" id="PF03816"/>
    </source>
</evidence>
<proteinExistence type="inferred from homology"/>
<dbReference type="InterPro" id="IPR050922">
    <property type="entry name" value="LytR/CpsA/Psr_CW_biosynth"/>
</dbReference>
<reference evidence="6" key="1">
    <citation type="submission" date="2016-10" db="EMBL/GenBank/DDBJ databases">
        <authorList>
            <person name="Varghese N."/>
            <person name="Submissions S."/>
        </authorList>
    </citation>
    <scope>NUCLEOTIDE SEQUENCE [LARGE SCALE GENOMIC DNA]</scope>
    <source>
        <strain evidence="6">DSM 44142</strain>
    </source>
</reference>
<feature type="compositionally biased region" description="Basic and acidic residues" evidence="2">
    <location>
        <begin position="19"/>
        <end position="28"/>
    </location>
</feature>
<feature type="region of interest" description="Disordered" evidence="2">
    <location>
        <begin position="1"/>
        <end position="195"/>
    </location>
</feature>
<evidence type="ECO:0000313" key="6">
    <source>
        <dbReference type="Proteomes" id="UP000183053"/>
    </source>
</evidence>
<dbReference type="NCBIfam" id="TIGR00350">
    <property type="entry name" value="lytR_cpsA_psr"/>
    <property type="match status" value="1"/>
</dbReference>
<dbReference type="STRING" id="47312.SAMN04489765_4566"/>
<evidence type="ECO:0000313" key="5">
    <source>
        <dbReference type="EMBL" id="SDR28636.1"/>
    </source>
</evidence>
<feature type="compositionally biased region" description="Polar residues" evidence="2">
    <location>
        <begin position="1"/>
        <end position="17"/>
    </location>
</feature>
<dbReference type="AlphaFoldDB" id="A0A1H1HU74"/>
<evidence type="ECO:0000256" key="1">
    <source>
        <dbReference type="ARBA" id="ARBA00006068"/>
    </source>
</evidence>
<evidence type="ECO:0000256" key="3">
    <source>
        <dbReference type="SAM" id="Phobius"/>
    </source>
</evidence>
<dbReference type="Proteomes" id="UP000183053">
    <property type="component" value="Unassembled WGS sequence"/>
</dbReference>
<keyword evidence="3" id="KW-0812">Transmembrane</keyword>